<sequence>MDANVITGHIIDAALKVHTALGPGLLESAYEACLVHELQKRGFRTDSQLCLPVYYDGVTIDLGYRVDLLVENQIIVELKALEKLHPVHKAQLLSYLKLSKKKLGLLLNFGEVHLKDGIERIIL</sequence>
<protein>
    <submittedName>
        <fullName evidence="1">GxxExxY protein</fullName>
    </submittedName>
</protein>
<evidence type="ECO:0000313" key="1">
    <source>
        <dbReference type="EMBL" id="QXE89889.1"/>
    </source>
</evidence>
<dbReference type="EMBL" id="CP077683">
    <property type="protein sequence ID" value="QXE89889.1"/>
    <property type="molecule type" value="Genomic_DNA"/>
</dbReference>
<accession>A0ABX8LHR4</accession>
<evidence type="ECO:0000313" key="2">
    <source>
        <dbReference type="Proteomes" id="UP000683559"/>
    </source>
</evidence>
<reference evidence="1 2" key="1">
    <citation type="submission" date="2021-06" db="EMBL/GenBank/DDBJ databases">
        <title>Gemonas diversity in paddy soil.</title>
        <authorList>
            <person name="Liu G."/>
        </authorList>
    </citation>
    <scope>NUCLEOTIDE SEQUENCE [LARGE SCALE GENOMIC DNA]</scope>
    <source>
        <strain evidence="1 2">RG2</strain>
    </source>
</reference>
<dbReference type="RefSeq" id="WP_217286557.1">
    <property type="nucleotide sequence ID" value="NZ_CP077683.1"/>
</dbReference>
<organism evidence="1 2">
    <name type="scientific">Geomonas subterranea</name>
    <dbReference type="NCBI Taxonomy" id="2847989"/>
    <lineage>
        <taxon>Bacteria</taxon>
        <taxon>Pseudomonadati</taxon>
        <taxon>Thermodesulfobacteriota</taxon>
        <taxon>Desulfuromonadia</taxon>
        <taxon>Geobacterales</taxon>
        <taxon>Geobacteraceae</taxon>
        <taxon>Geomonas</taxon>
    </lineage>
</organism>
<gene>
    <name evidence="1" type="ORF">KP001_15870</name>
</gene>
<dbReference type="InterPro" id="IPR026350">
    <property type="entry name" value="GxxExxY"/>
</dbReference>
<name>A0ABX8LHR4_9BACT</name>
<keyword evidence="2" id="KW-1185">Reference proteome</keyword>
<dbReference type="Proteomes" id="UP000683559">
    <property type="component" value="Chromosome"/>
</dbReference>
<dbReference type="Pfam" id="PF13366">
    <property type="entry name" value="PDDEXK_3"/>
    <property type="match status" value="1"/>
</dbReference>
<dbReference type="NCBIfam" id="TIGR04256">
    <property type="entry name" value="GxxExxY"/>
    <property type="match status" value="1"/>
</dbReference>
<proteinExistence type="predicted"/>